<evidence type="ECO:0000313" key="3">
    <source>
        <dbReference type="Proteomes" id="UP000502608"/>
    </source>
</evidence>
<dbReference type="EMBL" id="CP050313">
    <property type="protein sequence ID" value="QIR13291.1"/>
    <property type="molecule type" value="Genomic_DNA"/>
</dbReference>
<accession>A0A6G9QHB4</accession>
<feature type="signal peptide" evidence="1">
    <location>
        <begin position="1"/>
        <end position="21"/>
    </location>
</feature>
<dbReference type="KEGG" id="saes:HBH39_01310"/>
<dbReference type="Proteomes" id="UP000502608">
    <property type="component" value="Chromosome"/>
</dbReference>
<dbReference type="RefSeq" id="WP_167674876.1">
    <property type="nucleotide sequence ID" value="NZ_CP050313.1"/>
</dbReference>
<feature type="chain" id="PRO_5026310059" description="HEAT repeat domain-containing protein" evidence="1">
    <location>
        <begin position="22"/>
        <end position="247"/>
    </location>
</feature>
<name>A0A6G9QHB4_9GAMM</name>
<keyword evidence="3" id="KW-1185">Reference proteome</keyword>
<evidence type="ECO:0000256" key="1">
    <source>
        <dbReference type="SAM" id="SignalP"/>
    </source>
</evidence>
<protein>
    <recommendedName>
        <fullName evidence="4">HEAT repeat domain-containing protein</fullName>
    </recommendedName>
</protein>
<proteinExistence type="predicted"/>
<sequence length="247" mass="27824">MKKIALALVLSSSFFTTAGFASTLTLEDYSLVFQGDNKQQQRQAMESLILSGFDDPSIFDNIEAKLTASLPLATTKNSIDYSSWLAKSLGYSGNEKYQPTLQGVVNGNYHKKLRKYAQEGLTNISQFALWNPILNNKNHFDESQPRQLNVLANAIASGDLELKRIAAKKITNERIYNEYILQKLAEQLTSLDQLQHTKLSIDTYAWLAKALASSGDEKFKSILVTLSESAPEEKLQRYAKKYLKSYY</sequence>
<organism evidence="2 3">
    <name type="scientific">Shewanella aestuarii</name>
    <dbReference type="NCBI Taxonomy" id="1028752"/>
    <lineage>
        <taxon>Bacteria</taxon>
        <taxon>Pseudomonadati</taxon>
        <taxon>Pseudomonadota</taxon>
        <taxon>Gammaproteobacteria</taxon>
        <taxon>Alteromonadales</taxon>
        <taxon>Shewanellaceae</taxon>
        <taxon>Shewanella</taxon>
    </lineage>
</organism>
<keyword evidence="1" id="KW-0732">Signal</keyword>
<dbReference type="AlphaFoldDB" id="A0A6G9QHB4"/>
<evidence type="ECO:0000313" key="2">
    <source>
        <dbReference type="EMBL" id="QIR13291.1"/>
    </source>
</evidence>
<reference evidence="2 3" key="1">
    <citation type="submission" date="2020-03" db="EMBL/GenBank/DDBJ databases">
        <title>Complete genome sequence of Shewanella sp.</title>
        <authorList>
            <person name="Kim Y.-S."/>
            <person name="Kim S.-J."/>
            <person name="Jung H.-K."/>
            <person name="Kim K.-H."/>
        </authorList>
    </citation>
    <scope>NUCLEOTIDE SEQUENCE [LARGE SCALE GENOMIC DNA]</scope>
    <source>
        <strain evidence="2 3">PN3F2</strain>
    </source>
</reference>
<evidence type="ECO:0008006" key="4">
    <source>
        <dbReference type="Google" id="ProtNLM"/>
    </source>
</evidence>
<gene>
    <name evidence="2" type="ORF">HBH39_01310</name>
</gene>